<evidence type="ECO:0000256" key="1">
    <source>
        <dbReference type="ARBA" id="ARBA00005593"/>
    </source>
</evidence>
<organism evidence="3 4">
    <name type="scientific">Geodia barretti</name>
    <name type="common">Barrett's horny sponge</name>
    <dbReference type="NCBI Taxonomy" id="519541"/>
    <lineage>
        <taxon>Eukaryota</taxon>
        <taxon>Metazoa</taxon>
        <taxon>Porifera</taxon>
        <taxon>Demospongiae</taxon>
        <taxon>Heteroscleromorpha</taxon>
        <taxon>Tetractinellida</taxon>
        <taxon>Astrophorina</taxon>
        <taxon>Geodiidae</taxon>
        <taxon>Geodia</taxon>
    </lineage>
</organism>
<dbReference type="PANTHER" id="PTHR11787:SF4">
    <property type="entry name" value="CHM, RAB ESCORT PROTEIN 1"/>
    <property type="match status" value="1"/>
</dbReference>
<dbReference type="PRINTS" id="PR00891">
    <property type="entry name" value="RABGDIREP"/>
</dbReference>
<dbReference type="GO" id="GO:0005968">
    <property type="term" value="C:Rab-protein geranylgeranyltransferase complex"/>
    <property type="evidence" value="ECO:0007669"/>
    <property type="project" value="TreeGrafter"/>
</dbReference>
<feature type="compositionally biased region" description="Basic and acidic residues" evidence="2">
    <location>
        <begin position="63"/>
        <end position="82"/>
    </location>
</feature>
<dbReference type="GO" id="GO:0007264">
    <property type="term" value="P:small GTPase-mediated signal transduction"/>
    <property type="evidence" value="ECO:0007669"/>
    <property type="project" value="InterPro"/>
</dbReference>
<dbReference type="Pfam" id="PF16300">
    <property type="entry name" value="WD40_4"/>
    <property type="match status" value="1"/>
</dbReference>
<evidence type="ECO:0000313" key="3">
    <source>
        <dbReference type="EMBL" id="CAI8046123.1"/>
    </source>
</evidence>
<comment type="similarity">
    <text evidence="1">Belongs to the Rab GDI family.</text>
</comment>
<dbReference type="GO" id="GO:0005634">
    <property type="term" value="C:nucleus"/>
    <property type="evidence" value="ECO:0007669"/>
    <property type="project" value="TreeGrafter"/>
</dbReference>
<dbReference type="Gene3D" id="2.130.10.10">
    <property type="entry name" value="YVTN repeat-like/Quinoprotein amine dehydrogenase"/>
    <property type="match status" value="1"/>
</dbReference>
<dbReference type="GO" id="GO:0016192">
    <property type="term" value="P:vesicle-mediated transport"/>
    <property type="evidence" value="ECO:0007669"/>
    <property type="project" value="TreeGrafter"/>
</dbReference>
<feature type="region of interest" description="Disordered" evidence="2">
    <location>
        <begin position="63"/>
        <end position="92"/>
    </location>
</feature>
<comment type="caution">
    <text evidence="3">The sequence shown here is derived from an EMBL/GenBank/DDBJ whole genome shotgun (WGS) entry which is preliminary data.</text>
</comment>
<feature type="compositionally biased region" description="Low complexity" evidence="2">
    <location>
        <begin position="467"/>
        <end position="483"/>
    </location>
</feature>
<evidence type="ECO:0000313" key="4">
    <source>
        <dbReference type="Proteomes" id="UP001174909"/>
    </source>
</evidence>
<accession>A0AA35TDT4</accession>
<reference evidence="3" key="1">
    <citation type="submission" date="2023-03" db="EMBL/GenBank/DDBJ databases">
        <authorList>
            <person name="Steffen K."/>
            <person name="Cardenas P."/>
        </authorList>
    </citation>
    <scope>NUCLEOTIDE SEQUENCE</scope>
</reference>
<sequence length="497" mass="54511">MAHLPQDELPSEFDVVVDGTGLVQSILAAALSRAGKSVLHLDRNSYYGELWGSLMHREMQQWMAEHRSRDPETTPLESRDPQPHPPPYVPCEGESVLEIVRPPLPSSVTNLVELIHTQGGESCGGEDVEGVTSEHDTEEGAVGEGGSGDCEESAVGDGGSDETDKANVDEAPPTTQQSSKVTWQSLEPEWRRFNFDLIPKARGKTLSSIGVDVCGVQLIFCRGEMVDLITESSCSRYIEFRAVSGIFRGVYSLLTKTGEESCGDEDVEGVTSEGDTEKSAVGEGNYSHVLSKFQSAISLTRPNVYRRGAEQQKGMGWCQEAVNVCVSDRARCLQLHTDSHHPRCYHVQRKSQSEFHSDLFPDTAGSEPASLQTSGARDKMGREGRCIEAHTLRKLPKLSVAVPGDSNGFQLTHTGRQDTDEVLMFQNSANIMDFVFDPFNNHRLVVACDDARIRVWKCQKEAEEAQSKNQSSSSSATRRSPTSVFPPQAPLSWPLLG</sequence>
<name>A0AA35TDT4_GEOBA</name>
<dbReference type="PANTHER" id="PTHR11787">
    <property type="entry name" value="RAB GDP-DISSOCIATION INHIBITOR"/>
    <property type="match status" value="1"/>
</dbReference>
<keyword evidence="4" id="KW-1185">Reference proteome</keyword>
<evidence type="ECO:0000256" key="2">
    <source>
        <dbReference type="SAM" id="MobiDB-lite"/>
    </source>
</evidence>
<dbReference type="AlphaFoldDB" id="A0AA35TDT4"/>
<protein>
    <submittedName>
        <fullName evidence="3">Rab proteins geranylgeranyltransferase component A 2</fullName>
    </submittedName>
</protein>
<dbReference type="Pfam" id="PF00996">
    <property type="entry name" value="GDI"/>
    <property type="match status" value="1"/>
</dbReference>
<dbReference type="SUPFAM" id="SSF51905">
    <property type="entry name" value="FAD/NAD(P)-binding domain"/>
    <property type="match status" value="2"/>
</dbReference>
<feature type="region of interest" description="Disordered" evidence="2">
    <location>
        <begin position="461"/>
        <end position="497"/>
    </location>
</feature>
<dbReference type="Proteomes" id="UP001174909">
    <property type="component" value="Unassembled WGS sequence"/>
</dbReference>
<dbReference type="GO" id="GO:0005829">
    <property type="term" value="C:cytosol"/>
    <property type="evidence" value="ECO:0007669"/>
    <property type="project" value="TreeGrafter"/>
</dbReference>
<dbReference type="EMBL" id="CASHTH010003535">
    <property type="protein sequence ID" value="CAI8046123.1"/>
    <property type="molecule type" value="Genomic_DNA"/>
</dbReference>
<dbReference type="InterPro" id="IPR036188">
    <property type="entry name" value="FAD/NAD-bd_sf"/>
</dbReference>
<feature type="region of interest" description="Disordered" evidence="2">
    <location>
        <begin position="262"/>
        <end position="281"/>
    </location>
</feature>
<dbReference type="InterPro" id="IPR018203">
    <property type="entry name" value="GDP_dissociation_inhibitor"/>
</dbReference>
<dbReference type="Gene3D" id="3.30.519.10">
    <property type="entry name" value="Guanine Nucleotide Dissociation Inhibitor, domain 2"/>
    <property type="match status" value="1"/>
</dbReference>
<gene>
    <name evidence="3" type="ORF">GBAR_LOCUS25495</name>
</gene>
<proteinExistence type="inferred from homology"/>
<dbReference type="Gene3D" id="3.50.50.60">
    <property type="entry name" value="FAD/NAD(P)-binding domain"/>
    <property type="match status" value="1"/>
</dbReference>
<feature type="region of interest" description="Disordered" evidence="2">
    <location>
        <begin position="119"/>
        <end position="183"/>
    </location>
</feature>
<dbReference type="GO" id="GO:0005092">
    <property type="term" value="F:GDP-dissociation inhibitor activity"/>
    <property type="evidence" value="ECO:0007669"/>
    <property type="project" value="InterPro"/>
</dbReference>
<dbReference type="InterPro" id="IPR015943">
    <property type="entry name" value="WD40/YVTN_repeat-like_dom_sf"/>
</dbReference>
<feature type="compositionally biased region" description="Polar residues" evidence="2">
    <location>
        <begin position="173"/>
        <end position="183"/>
    </location>
</feature>